<feature type="chain" id="PRO_5013368735" evidence="9">
    <location>
        <begin position="29"/>
        <end position="456"/>
    </location>
</feature>
<dbReference type="Pfam" id="PF01618">
    <property type="entry name" value="MotA_ExbB"/>
    <property type="match status" value="1"/>
</dbReference>
<evidence type="ECO:0000256" key="8">
    <source>
        <dbReference type="SAM" id="Phobius"/>
    </source>
</evidence>
<reference evidence="12" key="1">
    <citation type="submission" date="2017-04" db="EMBL/GenBank/DDBJ databases">
        <authorList>
            <person name="Varghese N."/>
            <person name="Submissions S."/>
        </authorList>
    </citation>
    <scope>NUCLEOTIDE SEQUENCE [LARGE SCALE GENOMIC DNA]</scope>
    <source>
        <strain evidence="12">RKEM611</strain>
    </source>
</reference>
<keyword evidence="3 8" id="KW-0812">Transmembrane</keyword>
<sequence length="456" mass="49192">MTFFKSKVVPFAAVLGLALSSASLTANAQANSLDQLLEQVKRDKAKDNKINKEREAKFLANKNEQQAILNKAKAELAAQKARGETLKTQFDSNEKQLSELETKLKMTMGTLGELFGVVRQVAGDAKGSFETSLVTAENPGRTAFVDDLSRRKSLPDSSDLAQLWVELLTEMTESGKVSTFKGQVTLVDGTKAEQEVTRIGVFNLVSQGKYLRYDDTVDEMIELGRQPASRFLSQIKDFESAGPGELSALGIDPSRGSILSALVQAPSLWERFQQGGIVGWVIASVLFVGLILTGERMFYLTKVGRQIKDQLSSRSFDKSNPLGLIFATYEENKDKDIESLELKLDEAIIKGTSSVEKGLGTIKILASVAPLLGLLGTVTGMIGTFQSMMLFGTGDPKVMAGGISQALVTTVLGLVAAIPLILLHSFVSGRSKAVLSVLEEQSAGLMASRVEEEGKA</sequence>
<dbReference type="OrthoDB" id="4045at2"/>
<feature type="transmembrane region" description="Helical" evidence="8">
    <location>
        <begin position="364"/>
        <end position="383"/>
    </location>
</feature>
<name>A0A1Y6BTH3_9BACT</name>
<feature type="transmembrane region" description="Helical" evidence="8">
    <location>
        <begin position="277"/>
        <end position="298"/>
    </location>
</feature>
<feature type="coiled-coil region" evidence="7">
    <location>
        <begin position="42"/>
        <end position="89"/>
    </location>
</feature>
<evidence type="ECO:0000256" key="6">
    <source>
        <dbReference type="RuleBase" id="RU004057"/>
    </source>
</evidence>
<dbReference type="RefSeq" id="WP_132318591.1">
    <property type="nucleotide sequence ID" value="NZ_FWZT01000007.1"/>
</dbReference>
<proteinExistence type="inferred from homology"/>
<keyword evidence="5 8" id="KW-0472">Membrane</keyword>
<dbReference type="EMBL" id="FWZT01000007">
    <property type="protein sequence ID" value="SMF20558.1"/>
    <property type="molecule type" value="Genomic_DNA"/>
</dbReference>
<evidence type="ECO:0000256" key="9">
    <source>
        <dbReference type="SAM" id="SignalP"/>
    </source>
</evidence>
<dbReference type="PANTHER" id="PTHR30625">
    <property type="entry name" value="PROTEIN TOLQ"/>
    <property type="match status" value="1"/>
</dbReference>
<evidence type="ECO:0000256" key="1">
    <source>
        <dbReference type="ARBA" id="ARBA00004651"/>
    </source>
</evidence>
<gene>
    <name evidence="11" type="ORF">SAMN06296036_10738</name>
</gene>
<keyword evidence="2" id="KW-1003">Cell membrane</keyword>
<evidence type="ECO:0000256" key="7">
    <source>
        <dbReference type="SAM" id="Coils"/>
    </source>
</evidence>
<keyword evidence="6" id="KW-0653">Protein transport</keyword>
<comment type="subcellular location">
    <subcellularLocation>
        <location evidence="1">Cell membrane</location>
        <topology evidence="1">Multi-pass membrane protein</topology>
    </subcellularLocation>
    <subcellularLocation>
        <location evidence="6">Membrane</location>
        <topology evidence="6">Multi-pass membrane protein</topology>
    </subcellularLocation>
</comment>
<evidence type="ECO:0000256" key="4">
    <source>
        <dbReference type="ARBA" id="ARBA00022989"/>
    </source>
</evidence>
<dbReference type="STRING" id="1513793.SAMN06296036_10738"/>
<dbReference type="AlphaFoldDB" id="A0A1Y6BTH3"/>
<organism evidence="11 12">
    <name type="scientific">Pseudobacteriovorax antillogorgiicola</name>
    <dbReference type="NCBI Taxonomy" id="1513793"/>
    <lineage>
        <taxon>Bacteria</taxon>
        <taxon>Pseudomonadati</taxon>
        <taxon>Bdellovibrionota</taxon>
        <taxon>Oligoflexia</taxon>
        <taxon>Oligoflexales</taxon>
        <taxon>Pseudobacteriovoracaceae</taxon>
        <taxon>Pseudobacteriovorax</taxon>
    </lineage>
</organism>
<dbReference type="GO" id="GO:0017038">
    <property type="term" value="P:protein import"/>
    <property type="evidence" value="ECO:0007669"/>
    <property type="project" value="TreeGrafter"/>
</dbReference>
<dbReference type="InterPro" id="IPR017270">
    <property type="entry name" value="MotA/TolQ/ExbB-rel"/>
</dbReference>
<feature type="transmembrane region" description="Helical" evidence="8">
    <location>
        <begin position="403"/>
        <end position="423"/>
    </location>
</feature>
<evidence type="ECO:0000256" key="5">
    <source>
        <dbReference type="ARBA" id="ARBA00023136"/>
    </source>
</evidence>
<keyword evidence="6" id="KW-0813">Transport</keyword>
<dbReference type="Proteomes" id="UP000192907">
    <property type="component" value="Unassembled WGS sequence"/>
</dbReference>
<feature type="domain" description="MotA/TolQ/ExbB proton channel" evidence="10">
    <location>
        <begin position="328"/>
        <end position="439"/>
    </location>
</feature>
<keyword evidence="12" id="KW-1185">Reference proteome</keyword>
<protein>
    <submittedName>
        <fullName evidence="11">Outer membrane transport energization protein ExbB</fullName>
    </submittedName>
</protein>
<evidence type="ECO:0000256" key="3">
    <source>
        <dbReference type="ARBA" id="ARBA00022692"/>
    </source>
</evidence>
<keyword evidence="7" id="KW-0175">Coiled coil</keyword>
<evidence type="ECO:0000256" key="2">
    <source>
        <dbReference type="ARBA" id="ARBA00022475"/>
    </source>
</evidence>
<keyword evidence="9" id="KW-0732">Signal</keyword>
<comment type="similarity">
    <text evidence="6">Belongs to the exbB/tolQ family.</text>
</comment>
<keyword evidence="4 8" id="KW-1133">Transmembrane helix</keyword>
<evidence type="ECO:0000313" key="12">
    <source>
        <dbReference type="Proteomes" id="UP000192907"/>
    </source>
</evidence>
<dbReference type="InterPro" id="IPR050790">
    <property type="entry name" value="ExbB/TolQ_transport"/>
</dbReference>
<feature type="signal peptide" evidence="9">
    <location>
        <begin position="1"/>
        <end position="28"/>
    </location>
</feature>
<dbReference type="GO" id="GO:0005886">
    <property type="term" value="C:plasma membrane"/>
    <property type="evidence" value="ECO:0007669"/>
    <property type="project" value="UniProtKB-SubCell"/>
</dbReference>
<evidence type="ECO:0000259" key="10">
    <source>
        <dbReference type="Pfam" id="PF01618"/>
    </source>
</evidence>
<dbReference type="InterPro" id="IPR002898">
    <property type="entry name" value="MotA_ExbB_proton_chnl"/>
</dbReference>
<accession>A0A1Y6BTH3</accession>
<evidence type="ECO:0000313" key="11">
    <source>
        <dbReference type="EMBL" id="SMF20558.1"/>
    </source>
</evidence>
<dbReference type="PANTHER" id="PTHR30625:SF11">
    <property type="entry name" value="MOTA_TOLQ_EXBB PROTON CHANNEL DOMAIN-CONTAINING PROTEIN"/>
    <property type="match status" value="1"/>
</dbReference>
<dbReference type="PIRSF" id="PIRSF037714">
    <property type="entry name" value="TolR"/>
    <property type="match status" value="1"/>
</dbReference>